<dbReference type="GO" id="GO:0031410">
    <property type="term" value="C:cytoplasmic vesicle"/>
    <property type="evidence" value="ECO:0007669"/>
    <property type="project" value="UniProtKB-ARBA"/>
</dbReference>
<dbReference type="FunFam" id="3.60.21.10:FF:000015">
    <property type="entry name" value="Vacuolar protein sorting-associated protein 29"/>
    <property type="match status" value="1"/>
</dbReference>
<dbReference type="NCBIfam" id="TIGR00040">
    <property type="entry name" value="yfcE"/>
    <property type="match status" value="1"/>
</dbReference>
<dbReference type="GeneID" id="63807297"/>
<evidence type="ECO:0000256" key="1">
    <source>
        <dbReference type="ARBA" id="ARBA00005945"/>
    </source>
</evidence>
<reference evidence="7 8" key="1">
    <citation type="submission" date="2016-07" db="EMBL/GenBank/DDBJ databases">
        <title>Pervasive Adenine N6-methylation of Active Genes in Fungi.</title>
        <authorList>
            <consortium name="DOE Joint Genome Institute"/>
            <person name="Mondo S.J."/>
            <person name="Dannebaum R.O."/>
            <person name="Kuo R.C."/>
            <person name="Labutti K."/>
            <person name="Haridas S."/>
            <person name="Kuo A."/>
            <person name="Salamov A."/>
            <person name="Ahrendt S.R."/>
            <person name="Lipzen A."/>
            <person name="Sullivan W."/>
            <person name="Andreopoulos W.B."/>
            <person name="Clum A."/>
            <person name="Lindquist E."/>
            <person name="Daum C."/>
            <person name="Ramamoorthy G.K."/>
            <person name="Gryganskyi A."/>
            <person name="Culley D."/>
            <person name="Magnuson J.K."/>
            <person name="James T.Y."/>
            <person name="O'Malley M.A."/>
            <person name="Stajich J.E."/>
            <person name="Spatafora J.W."/>
            <person name="Visel A."/>
            <person name="Grigoriev I.V."/>
        </authorList>
    </citation>
    <scope>NUCLEOTIDE SEQUENCE [LARGE SCALE GENOMIC DNA]</scope>
    <source>
        <strain evidence="7 8">ATCC 12442</strain>
    </source>
</reference>
<dbReference type="RefSeq" id="XP_040740270.1">
    <property type="nucleotide sequence ID" value="XM_040890649.1"/>
</dbReference>
<comment type="caution">
    <text evidence="7">The sequence shown here is derived from an EMBL/GenBank/DDBJ whole genome shotgun (WGS) entry which is preliminary data.</text>
</comment>
<evidence type="ECO:0000313" key="7">
    <source>
        <dbReference type="EMBL" id="ORX66260.1"/>
    </source>
</evidence>
<keyword evidence="8" id="KW-1185">Reference proteome</keyword>
<dbReference type="AlphaFoldDB" id="A0A1Y1VYB3"/>
<dbReference type="Gene3D" id="3.60.21.10">
    <property type="match status" value="1"/>
</dbReference>
<keyword evidence="3" id="KW-0813">Transport</keyword>
<evidence type="ECO:0000256" key="4">
    <source>
        <dbReference type="ARBA" id="ARBA00022927"/>
    </source>
</evidence>
<dbReference type="PANTHER" id="PTHR11124">
    <property type="entry name" value="VACUOLAR SORTING PROTEIN VPS29"/>
    <property type="match status" value="1"/>
</dbReference>
<dbReference type="OrthoDB" id="10258130at2759"/>
<dbReference type="SUPFAM" id="SSF56300">
    <property type="entry name" value="Metallo-dependent phosphatases"/>
    <property type="match status" value="1"/>
</dbReference>
<feature type="domain" description="Calcineurin-like phosphoesterase" evidence="6">
    <location>
        <begin position="4"/>
        <end position="160"/>
    </location>
</feature>
<dbReference type="Proteomes" id="UP000193922">
    <property type="component" value="Unassembled WGS sequence"/>
</dbReference>
<dbReference type="STRING" id="61395.A0A1Y1VYB3"/>
<dbReference type="InterPro" id="IPR029052">
    <property type="entry name" value="Metallo-depent_PP-like"/>
</dbReference>
<dbReference type="InterPro" id="IPR028661">
    <property type="entry name" value="Vps29"/>
</dbReference>
<dbReference type="GO" id="GO:0042147">
    <property type="term" value="P:retrograde transport, endosome to Golgi"/>
    <property type="evidence" value="ECO:0007669"/>
    <property type="project" value="InterPro"/>
</dbReference>
<evidence type="ECO:0000256" key="5">
    <source>
        <dbReference type="RuleBase" id="RU362040"/>
    </source>
</evidence>
<sequence length="187" mass="21051">MVLVLVLGDIHIPQRAADIPTKFRKLLVPGKIQQIICTGNVCDRATYEYLRSVSSDLHIVRGEFDEESYNFPNTEVIEHEDIRVGVIHGHQLVPANGDVDTLAAVARQMDVDVLLSGNTHRFEAYEEQGKFFINPGSITGAFSPQEPSPIPSFVLMDIKRGQVVTYVYQLVNDDVSVDRIEYTKYEE</sequence>
<dbReference type="GO" id="GO:0030904">
    <property type="term" value="C:retromer complex"/>
    <property type="evidence" value="ECO:0007669"/>
    <property type="project" value="InterPro"/>
</dbReference>
<dbReference type="CDD" id="cd07394">
    <property type="entry name" value="MPP_Vps29"/>
    <property type="match status" value="1"/>
</dbReference>
<keyword evidence="4" id="KW-0653">Protein transport</keyword>
<evidence type="ECO:0000256" key="3">
    <source>
        <dbReference type="ARBA" id="ARBA00022448"/>
    </source>
</evidence>
<dbReference type="GO" id="GO:0005829">
    <property type="term" value="C:cytosol"/>
    <property type="evidence" value="ECO:0007669"/>
    <property type="project" value="GOC"/>
</dbReference>
<comment type="similarity">
    <text evidence="1 5">Belongs to the VPS29 family.</text>
</comment>
<proteinExistence type="inferred from homology"/>
<dbReference type="Pfam" id="PF12850">
    <property type="entry name" value="Metallophos_2"/>
    <property type="match status" value="1"/>
</dbReference>
<dbReference type="EMBL" id="MCFD01000016">
    <property type="protein sequence ID" value="ORX66260.1"/>
    <property type="molecule type" value="Genomic_DNA"/>
</dbReference>
<evidence type="ECO:0000256" key="2">
    <source>
        <dbReference type="ARBA" id="ARBA00017767"/>
    </source>
</evidence>
<gene>
    <name evidence="7" type="ORF">DL89DRAFT_295514</name>
</gene>
<dbReference type="GO" id="GO:0015031">
    <property type="term" value="P:protein transport"/>
    <property type="evidence" value="ECO:0007669"/>
    <property type="project" value="UniProtKB-KW"/>
</dbReference>
<dbReference type="InterPro" id="IPR024654">
    <property type="entry name" value="Calcineurin-like_PHP_lpxH"/>
</dbReference>
<dbReference type="InterPro" id="IPR000979">
    <property type="entry name" value="Phosphodiesterase_MJ0936/Vps29"/>
</dbReference>
<protein>
    <recommendedName>
        <fullName evidence="2 5">Vacuolar protein sorting-associated protein 29</fullName>
    </recommendedName>
</protein>
<accession>A0A1Y1VYB3</accession>
<name>A0A1Y1VYB3_9FUNG</name>
<organism evidence="7 8">
    <name type="scientific">Linderina pennispora</name>
    <dbReference type="NCBI Taxonomy" id="61395"/>
    <lineage>
        <taxon>Eukaryota</taxon>
        <taxon>Fungi</taxon>
        <taxon>Fungi incertae sedis</taxon>
        <taxon>Zoopagomycota</taxon>
        <taxon>Kickxellomycotina</taxon>
        <taxon>Kickxellomycetes</taxon>
        <taxon>Kickxellales</taxon>
        <taxon>Kickxellaceae</taxon>
        <taxon>Linderina</taxon>
    </lineage>
</organism>
<evidence type="ECO:0000259" key="6">
    <source>
        <dbReference type="Pfam" id="PF12850"/>
    </source>
</evidence>
<evidence type="ECO:0000313" key="8">
    <source>
        <dbReference type="Proteomes" id="UP000193922"/>
    </source>
</evidence>